<evidence type="ECO:0000313" key="3">
    <source>
        <dbReference type="EMBL" id="MBA0631394.1"/>
    </source>
</evidence>
<keyword evidence="4" id="KW-1185">Reference proteome</keyword>
<proteinExistence type="predicted"/>
<keyword evidence="1" id="KW-0732">Signal</keyword>
<gene>
    <name evidence="3" type="ORF">Godav_000272</name>
</gene>
<evidence type="ECO:0000313" key="4">
    <source>
        <dbReference type="Proteomes" id="UP000593561"/>
    </source>
</evidence>
<name>A0A7J8SZ73_GOSDV</name>
<comment type="caution">
    <text evidence="3">The sequence shown here is derived from an EMBL/GenBank/DDBJ whole genome shotgun (WGS) entry which is preliminary data.</text>
</comment>
<evidence type="ECO:0000259" key="2">
    <source>
        <dbReference type="Pfam" id="PF17808"/>
    </source>
</evidence>
<accession>A0A7J8SZ73</accession>
<dbReference type="EMBL" id="JABFAC010000013">
    <property type="protein sequence ID" value="MBA0631394.1"/>
    <property type="molecule type" value="Genomic_DNA"/>
</dbReference>
<dbReference type="Proteomes" id="UP000593561">
    <property type="component" value="Unassembled WGS sequence"/>
</dbReference>
<reference evidence="3 4" key="1">
    <citation type="journal article" date="2019" name="Genome Biol. Evol.">
        <title>Insights into the evolution of the New World diploid cottons (Gossypium, subgenus Houzingenia) based on genome sequencing.</title>
        <authorList>
            <person name="Grover C.E."/>
            <person name="Arick M.A. 2nd"/>
            <person name="Thrash A."/>
            <person name="Conover J.L."/>
            <person name="Sanders W.S."/>
            <person name="Peterson D.G."/>
            <person name="Frelichowski J.E."/>
            <person name="Scheffler J.A."/>
            <person name="Scheffler B.E."/>
            <person name="Wendel J.F."/>
        </authorList>
    </citation>
    <scope>NUCLEOTIDE SEQUENCE [LARGE SCALE GENOMIC DNA]</scope>
    <source>
        <strain evidence="3">27</strain>
        <tissue evidence="3">Leaf</tissue>
    </source>
</reference>
<feature type="signal peptide" evidence="1">
    <location>
        <begin position="1"/>
        <end position="28"/>
    </location>
</feature>
<dbReference type="AlphaFoldDB" id="A0A7J8SZ73"/>
<dbReference type="PANTHER" id="PTHR45778:SF3">
    <property type="entry name" value="PURPLE ACID PHOSPHATASE"/>
    <property type="match status" value="1"/>
</dbReference>
<dbReference type="PANTHER" id="PTHR45778">
    <property type="entry name" value="PURPLE ACID PHOSPHATASE-RELATED"/>
    <property type="match status" value="1"/>
</dbReference>
<protein>
    <recommendedName>
        <fullName evidence="2">Purple acid phosphatase Fn3-like domain-containing protein</fullName>
    </recommendedName>
</protein>
<feature type="domain" description="Purple acid phosphatase Fn3-like" evidence="2">
    <location>
        <begin position="79"/>
        <end position="205"/>
    </location>
</feature>
<organism evidence="3 4">
    <name type="scientific">Gossypium davidsonii</name>
    <name type="common">Davidson's cotton</name>
    <name type="synonym">Gossypium klotzschianum subsp. davidsonii</name>
    <dbReference type="NCBI Taxonomy" id="34287"/>
    <lineage>
        <taxon>Eukaryota</taxon>
        <taxon>Viridiplantae</taxon>
        <taxon>Streptophyta</taxon>
        <taxon>Embryophyta</taxon>
        <taxon>Tracheophyta</taxon>
        <taxon>Spermatophyta</taxon>
        <taxon>Magnoliopsida</taxon>
        <taxon>eudicotyledons</taxon>
        <taxon>Gunneridae</taxon>
        <taxon>Pentapetalae</taxon>
        <taxon>rosids</taxon>
        <taxon>malvids</taxon>
        <taxon>Malvales</taxon>
        <taxon>Malvaceae</taxon>
        <taxon>Malvoideae</taxon>
        <taxon>Gossypium</taxon>
    </lineage>
</organism>
<dbReference type="InterPro" id="IPR040974">
    <property type="entry name" value="Fn3_PAP"/>
</dbReference>
<dbReference type="Pfam" id="PF17808">
    <property type="entry name" value="fn3_PAP"/>
    <property type="match status" value="1"/>
</dbReference>
<feature type="non-terminal residue" evidence="3">
    <location>
        <position position="223"/>
    </location>
</feature>
<sequence>MEQRATTHHVNKLSFILLTLSLAFPSSSFELRPSVADSRFLHRNDTAISDFRVLNRRALFQCPDLNPYLQINVTTQGDLSDEQFITVNVSGVLVPSDGDWVAMVSPSFSNEAYYLQTGDTSILPLLCHYPVKAKYVTSDPSYLSCENQKCQKYGNNGGCEVRTCAGSLSFHVVNIRTNIEFVFFAGGFSTPCILTKTDVPLKFSNPNSPLHGHLSSIDSTATS</sequence>
<feature type="chain" id="PRO_5029756455" description="Purple acid phosphatase Fn3-like domain-containing protein" evidence="1">
    <location>
        <begin position="29"/>
        <end position="223"/>
    </location>
</feature>
<evidence type="ECO:0000256" key="1">
    <source>
        <dbReference type="SAM" id="SignalP"/>
    </source>
</evidence>